<dbReference type="AlphaFoldDB" id="A0AAE0IPY8"/>
<organism evidence="2 3">
    <name type="scientific">Apodospora peruviana</name>
    <dbReference type="NCBI Taxonomy" id="516989"/>
    <lineage>
        <taxon>Eukaryota</taxon>
        <taxon>Fungi</taxon>
        <taxon>Dikarya</taxon>
        <taxon>Ascomycota</taxon>
        <taxon>Pezizomycotina</taxon>
        <taxon>Sordariomycetes</taxon>
        <taxon>Sordariomycetidae</taxon>
        <taxon>Sordariales</taxon>
        <taxon>Lasiosphaeriaceae</taxon>
        <taxon>Apodospora</taxon>
    </lineage>
</organism>
<keyword evidence="3" id="KW-1185">Reference proteome</keyword>
<dbReference type="EMBL" id="JAUEDM010000001">
    <property type="protein sequence ID" value="KAK3329017.1"/>
    <property type="molecule type" value="Genomic_DNA"/>
</dbReference>
<protein>
    <submittedName>
        <fullName evidence="2">Uncharacterized protein</fullName>
    </submittedName>
</protein>
<sequence length="205" mass="22153">MSRVLFYTVAWPVRSGGDPCPLRRDCCQRASSVPGPPGPHSSRASRAAGVPRGGRAALGQPQGSPNFTADPRTASRLVLSLHLPCLAPSLISNFATKTTVSFHFLPPSQHRAKTQPLRRASLSRSWFSEFNIPPTTNYSCRPPHRSPQTLPVMLVPTTPEGCGGTARYPTASGEPFIYLSREVSTAHLLEHLSSSWRDVVACAVV</sequence>
<name>A0AAE0IPY8_9PEZI</name>
<reference evidence="2" key="1">
    <citation type="journal article" date="2023" name="Mol. Phylogenet. Evol.">
        <title>Genome-scale phylogeny and comparative genomics of the fungal order Sordariales.</title>
        <authorList>
            <person name="Hensen N."/>
            <person name="Bonometti L."/>
            <person name="Westerberg I."/>
            <person name="Brannstrom I.O."/>
            <person name="Guillou S."/>
            <person name="Cros-Aarteil S."/>
            <person name="Calhoun S."/>
            <person name="Haridas S."/>
            <person name="Kuo A."/>
            <person name="Mondo S."/>
            <person name="Pangilinan J."/>
            <person name="Riley R."/>
            <person name="LaButti K."/>
            <person name="Andreopoulos B."/>
            <person name="Lipzen A."/>
            <person name="Chen C."/>
            <person name="Yan M."/>
            <person name="Daum C."/>
            <person name="Ng V."/>
            <person name="Clum A."/>
            <person name="Steindorff A."/>
            <person name="Ohm R.A."/>
            <person name="Martin F."/>
            <person name="Silar P."/>
            <person name="Natvig D.O."/>
            <person name="Lalanne C."/>
            <person name="Gautier V."/>
            <person name="Ament-Velasquez S.L."/>
            <person name="Kruys A."/>
            <person name="Hutchinson M.I."/>
            <person name="Powell A.J."/>
            <person name="Barry K."/>
            <person name="Miller A.N."/>
            <person name="Grigoriev I.V."/>
            <person name="Debuchy R."/>
            <person name="Gladieux P."/>
            <person name="Hiltunen Thoren M."/>
            <person name="Johannesson H."/>
        </authorList>
    </citation>
    <scope>NUCLEOTIDE SEQUENCE</scope>
    <source>
        <strain evidence="2">CBS 118394</strain>
    </source>
</reference>
<feature type="region of interest" description="Disordered" evidence="1">
    <location>
        <begin position="30"/>
        <end position="70"/>
    </location>
</feature>
<feature type="compositionally biased region" description="Low complexity" evidence="1">
    <location>
        <begin position="40"/>
        <end position="59"/>
    </location>
</feature>
<evidence type="ECO:0000313" key="3">
    <source>
        <dbReference type="Proteomes" id="UP001283341"/>
    </source>
</evidence>
<proteinExistence type="predicted"/>
<reference evidence="2" key="2">
    <citation type="submission" date="2023-06" db="EMBL/GenBank/DDBJ databases">
        <authorList>
            <consortium name="Lawrence Berkeley National Laboratory"/>
            <person name="Haridas S."/>
            <person name="Hensen N."/>
            <person name="Bonometti L."/>
            <person name="Westerberg I."/>
            <person name="Brannstrom I.O."/>
            <person name="Guillou S."/>
            <person name="Cros-Aarteil S."/>
            <person name="Calhoun S."/>
            <person name="Kuo A."/>
            <person name="Mondo S."/>
            <person name="Pangilinan J."/>
            <person name="Riley R."/>
            <person name="Labutti K."/>
            <person name="Andreopoulos B."/>
            <person name="Lipzen A."/>
            <person name="Chen C."/>
            <person name="Yanf M."/>
            <person name="Daum C."/>
            <person name="Ng V."/>
            <person name="Clum A."/>
            <person name="Steindorff A."/>
            <person name="Ohm R."/>
            <person name="Martin F."/>
            <person name="Silar P."/>
            <person name="Natvig D."/>
            <person name="Lalanne C."/>
            <person name="Gautier V."/>
            <person name="Ament-Velasquez S.L."/>
            <person name="Kruys A."/>
            <person name="Hutchinson M.I."/>
            <person name="Powell A.J."/>
            <person name="Barry K."/>
            <person name="Miller A.N."/>
            <person name="Grigoriev I.V."/>
            <person name="Debuchy R."/>
            <person name="Gladieux P."/>
            <person name="Thoren M.H."/>
            <person name="Johannesson H."/>
        </authorList>
    </citation>
    <scope>NUCLEOTIDE SEQUENCE</scope>
    <source>
        <strain evidence="2">CBS 118394</strain>
    </source>
</reference>
<gene>
    <name evidence="2" type="ORF">B0H66DRAFT_10246</name>
</gene>
<accession>A0AAE0IPY8</accession>
<evidence type="ECO:0000313" key="2">
    <source>
        <dbReference type="EMBL" id="KAK3329017.1"/>
    </source>
</evidence>
<dbReference type="Proteomes" id="UP001283341">
    <property type="component" value="Unassembled WGS sequence"/>
</dbReference>
<evidence type="ECO:0000256" key="1">
    <source>
        <dbReference type="SAM" id="MobiDB-lite"/>
    </source>
</evidence>
<comment type="caution">
    <text evidence="2">The sequence shown here is derived from an EMBL/GenBank/DDBJ whole genome shotgun (WGS) entry which is preliminary data.</text>
</comment>